<organism evidence="1 2">
    <name type="scientific">Pontibacillus litoralis JSM 072002</name>
    <dbReference type="NCBI Taxonomy" id="1385512"/>
    <lineage>
        <taxon>Bacteria</taxon>
        <taxon>Bacillati</taxon>
        <taxon>Bacillota</taxon>
        <taxon>Bacilli</taxon>
        <taxon>Bacillales</taxon>
        <taxon>Bacillaceae</taxon>
        <taxon>Pontibacillus</taxon>
    </lineage>
</organism>
<dbReference type="STRING" id="1385512.N784_16145"/>
<evidence type="ECO:0000313" key="1">
    <source>
        <dbReference type="EMBL" id="KGX87241.1"/>
    </source>
</evidence>
<dbReference type="AlphaFoldDB" id="A0A0A5G2B4"/>
<dbReference type="EMBL" id="AVPG01000008">
    <property type="protein sequence ID" value="KGX87241.1"/>
    <property type="molecule type" value="Genomic_DNA"/>
</dbReference>
<reference evidence="1 2" key="1">
    <citation type="submission" date="2013-08" db="EMBL/GenBank/DDBJ databases">
        <authorList>
            <person name="Huang J."/>
            <person name="Wang G."/>
        </authorList>
    </citation>
    <scope>NUCLEOTIDE SEQUENCE [LARGE SCALE GENOMIC DNA]</scope>
    <source>
        <strain evidence="1 2">JSM 072002</strain>
    </source>
</reference>
<comment type="caution">
    <text evidence="1">The sequence shown here is derived from an EMBL/GenBank/DDBJ whole genome shotgun (WGS) entry which is preliminary data.</text>
</comment>
<evidence type="ECO:0000313" key="2">
    <source>
        <dbReference type="Proteomes" id="UP000030401"/>
    </source>
</evidence>
<protein>
    <submittedName>
        <fullName evidence="1">Uncharacterized protein</fullName>
    </submittedName>
</protein>
<keyword evidence="2" id="KW-1185">Reference proteome</keyword>
<dbReference type="Proteomes" id="UP000030401">
    <property type="component" value="Unassembled WGS sequence"/>
</dbReference>
<accession>A0A0A5G2B4</accession>
<sequence length="47" mass="5706">MVIDSFIIYPKKFWTYVYFFLENSLTRPWGKCIFLGVFLMVGELFNM</sequence>
<name>A0A0A5G2B4_9BACI</name>
<gene>
    <name evidence="1" type="ORF">N784_16145</name>
</gene>
<proteinExistence type="predicted"/>